<dbReference type="Pfam" id="PF14559">
    <property type="entry name" value="TPR_19"/>
    <property type="match status" value="2"/>
</dbReference>
<feature type="repeat" description="TPR" evidence="3">
    <location>
        <begin position="609"/>
        <end position="642"/>
    </location>
</feature>
<dbReference type="PROSITE" id="PS50005">
    <property type="entry name" value="TPR"/>
    <property type="match status" value="5"/>
</dbReference>
<keyword evidence="6" id="KW-1185">Reference proteome</keyword>
<evidence type="ECO:0000313" key="6">
    <source>
        <dbReference type="Proteomes" id="UP000199002"/>
    </source>
</evidence>
<evidence type="ECO:0000256" key="2">
    <source>
        <dbReference type="ARBA" id="ARBA00022803"/>
    </source>
</evidence>
<feature type="repeat" description="TPR" evidence="3">
    <location>
        <begin position="778"/>
        <end position="811"/>
    </location>
</feature>
<dbReference type="NCBIfam" id="TIGR02917">
    <property type="entry name" value="PEP_TPR_lipo"/>
    <property type="match status" value="1"/>
</dbReference>
<dbReference type="AlphaFoldDB" id="A0A1H4AGX5"/>
<dbReference type="STRING" id="592050.SAMN05421875_11079"/>
<keyword evidence="5" id="KW-0449">Lipoprotein</keyword>
<keyword evidence="4" id="KW-0732">Signal</keyword>
<feature type="repeat" description="TPR" evidence="3">
    <location>
        <begin position="371"/>
        <end position="404"/>
    </location>
</feature>
<dbReference type="PROSITE" id="PS51257">
    <property type="entry name" value="PROKAR_LIPOPROTEIN"/>
    <property type="match status" value="1"/>
</dbReference>
<dbReference type="InterPro" id="IPR011990">
    <property type="entry name" value="TPR-like_helical_dom_sf"/>
</dbReference>
<sequence length="925" mass="99185">MKAPLLRSMVPVATLAAALLVSACGSGNPDALMASAQGYLARNDAPAAIIQLKNVLKDHPDSAKARLLLGQALQLSGDIAGAETEFRKAQDLGASPDEVVPQLAEALWLGGQDRKITTDYAGLQLASAPAQASLKTTVAIAWLRQGEEDKFRASIDEALKAKADHAPALIELARASAQRGDVDAALQGLDKIPRQSAAAGEALKLRGDLLLYGKRDMDAAMAAYRDALQVHPSYKEGQAAVVQLLLLQGKTEAAAGALKRLAQAAPGKPQTLYLQAMLAYAKNDFKAAQEHAQKLMRLTPDNFRALELAGMAELRLGAYVQAEALLAKALQLEAGLPMARRGLVTAYVRLGRLDKALSALPADIDRNDRDPGMVALAGQVYMLHGEVDRAQRYFARASSLDPKDPVKRTSLAVSRLASGQGDAALGELQSIAASDDGVVADMALINALLQERKVEQALKAIDALEKKRPADVLPVFLRGRALLLQHDTAGARKAMERVLEIDPNYFPAVGVLAVLDNADKRPDDARARLEAAIKRQPGNVQAHLALVELRAANGADKSELANLLRKVIDAAPSSPIPRLLLAEHHLRNSEPKDALTVAQQAVAALPDNVQLLDVLGRAQSANGEHNQAQASFNRMATLQPQSSLPYLRMARANLVAGDRAAASQNLRKALEIEPNSLEAQQGQVRLAMAVQKPGDALAISRTVQKQRPKEAVGYVLEGEIHAAGKAWDKAAEALRAGLKQVASPDLAMRLHNVLLSAGKKPEADRWAAEWLRTQPKDAAFPFYLGTRALTLNELPESLRQFERVVALQPNNAAALNNLAWIKGQLGQDGALTDVERANALAPNQPAFMDTWAMLLSAANQHERAVELQKKVVQLQPQVLAFKLNLAKIQIKAGNKDAARALLDELSAAGDKFSAQAEVDRLKKTL</sequence>
<dbReference type="EMBL" id="FNQJ01000010">
    <property type="protein sequence ID" value="SEA35303.1"/>
    <property type="molecule type" value="Genomic_DNA"/>
</dbReference>
<keyword evidence="1" id="KW-0677">Repeat</keyword>
<keyword evidence="2 3" id="KW-0802">TPR repeat</keyword>
<feature type="repeat" description="TPR" evidence="3">
    <location>
        <begin position="643"/>
        <end position="676"/>
    </location>
</feature>
<accession>A0A1H4AGX5</accession>
<dbReference type="Proteomes" id="UP000199002">
    <property type="component" value="Unassembled WGS sequence"/>
</dbReference>
<dbReference type="InterPro" id="IPR051685">
    <property type="entry name" value="Ycf3/AcsC/BcsC/TPR_MFPF"/>
</dbReference>
<feature type="signal peptide" evidence="4">
    <location>
        <begin position="1"/>
        <end position="23"/>
    </location>
</feature>
<reference evidence="6" key="1">
    <citation type="submission" date="2016-10" db="EMBL/GenBank/DDBJ databases">
        <authorList>
            <person name="Varghese N."/>
            <person name="Submissions S."/>
        </authorList>
    </citation>
    <scope>NUCLEOTIDE SEQUENCE [LARGE SCALE GENOMIC DNA]</scope>
    <source>
        <strain evidence="6">DSM 25157</strain>
    </source>
</reference>
<dbReference type="RefSeq" id="WP_092698033.1">
    <property type="nucleotide sequence ID" value="NZ_CAXIQW010000047.1"/>
</dbReference>
<evidence type="ECO:0000313" key="5">
    <source>
        <dbReference type="EMBL" id="SEA35303.1"/>
    </source>
</evidence>
<dbReference type="InterPro" id="IPR019734">
    <property type="entry name" value="TPR_rpt"/>
</dbReference>
<evidence type="ECO:0000256" key="4">
    <source>
        <dbReference type="SAM" id="SignalP"/>
    </source>
</evidence>
<dbReference type="SMART" id="SM00028">
    <property type="entry name" value="TPR"/>
    <property type="match status" value="12"/>
</dbReference>
<organism evidence="5 6">
    <name type="scientific">Acidovorax soli</name>
    <dbReference type="NCBI Taxonomy" id="592050"/>
    <lineage>
        <taxon>Bacteria</taxon>
        <taxon>Pseudomonadati</taxon>
        <taxon>Pseudomonadota</taxon>
        <taxon>Betaproteobacteria</taxon>
        <taxon>Burkholderiales</taxon>
        <taxon>Comamonadaceae</taxon>
        <taxon>Acidovorax</taxon>
    </lineage>
</organism>
<dbReference type="InterPro" id="IPR014266">
    <property type="entry name" value="PEP-CTERM_TPR_PrsT"/>
</dbReference>
<gene>
    <name evidence="5" type="ORF">SAMN05421875_11079</name>
</gene>
<dbReference type="PANTHER" id="PTHR44943">
    <property type="entry name" value="CELLULOSE SYNTHASE OPERON PROTEIN C"/>
    <property type="match status" value="1"/>
</dbReference>
<evidence type="ECO:0000256" key="1">
    <source>
        <dbReference type="ARBA" id="ARBA00022737"/>
    </source>
</evidence>
<dbReference type="Gene3D" id="1.25.40.10">
    <property type="entry name" value="Tetratricopeptide repeat domain"/>
    <property type="match status" value="6"/>
</dbReference>
<protein>
    <submittedName>
        <fullName evidence="5">Putative PEP-CTERM system TPR-repeat lipoprotein</fullName>
    </submittedName>
</protein>
<dbReference type="SUPFAM" id="SSF48452">
    <property type="entry name" value="TPR-like"/>
    <property type="match status" value="4"/>
</dbReference>
<dbReference type="Pfam" id="PF13432">
    <property type="entry name" value="TPR_16"/>
    <property type="match status" value="5"/>
</dbReference>
<evidence type="ECO:0000256" key="3">
    <source>
        <dbReference type="PROSITE-ProRule" id="PRU00339"/>
    </source>
</evidence>
<proteinExistence type="predicted"/>
<feature type="repeat" description="TPR" evidence="3">
    <location>
        <begin position="269"/>
        <end position="302"/>
    </location>
</feature>
<name>A0A1H4AGX5_9BURK</name>
<feature type="chain" id="PRO_5011748180" evidence="4">
    <location>
        <begin position="24"/>
        <end position="925"/>
    </location>
</feature>
<dbReference type="GeneID" id="34232618"/>
<dbReference type="PANTHER" id="PTHR44943:SF8">
    <property type="entry name" value="TPR REPEAT-CONTAINING PROTEIN MJ0263"/>
    <property type="match status" value="1"/>
</dbReference>